<dbReference type="InterPro" id="IPR025966">
    <property type="entry name" value="OppC_N"/>
</dbReference>
<feature type="transmembrane region" description="Helical" evidence="7">
    <location>
        <begin position="128"/>
        <end position="152"/>
    </location>
</feature>
<feature type="transmembrane region" description="Helical" evidence="7">
    <location>
        <begin position="264"/>
        <end position="288"/>
    </location>
</feature>
<dbReference type="RefSeq" id="WP_151759197.1">
    <property type="nucleotide sequence ID" value="NZ_BKZW01000004.1"/>
</dbReference>
<dbReference type="InterPro" id="IPR035906">
    <property type="entry name" value="MetI-like_sf"/>
</dbReference>
<evidence type="ECO:0000256" key="4">
    <source>
        <dbReference type="ARBA" id="ARBA00022692"/>
    </source>
</evidence>
<organism evidence="10 11">
    <name type="scientific">Dictyobacter vulcani</name>
    <dbReference type="NCBI Taxonomy" id="2607529"/>
    <lineage>
        <taxon>Bacteria</taxon>
        <taxon>Bacillati</taxon>
        <taxon>Chloroflexota</taxon>
        <taxon>Ktedonobacteria</taxon>
        <taxon>Ktedonobacterales</taxon>
        <taxon>Dictyobacteraceae</taxon>
        <taxon>Dictyobacter</taxon>
    </lineage>
</organism>
<dbReference type="EMBL" id="BKZW01000004">
    <property type="protein sequence ID" value="GER91556.1"/>
    <property type="molecule type" value="Genomic_DNA"/>
</dbReference>
<keyword evidence="3" id="KW-1003">Cell membrane</keyword>
<proteinExistence type="inferred from homology"/>
<keyword evidence="11" id="KW-1185">Reference proteome</keyword>
<feature type="region of interest" description="Disordered" evidence="8">
    <location>
        <begin position="299"/>
        <end position="325"/>
    </location>
</feature>
<dbReference type="Gene3D" id="1.10.3720.10">
    <property type="entry name" value="MetI-like"/>
    <property type="match status" value="1"/>
</dbReference>
<feature type="domain" description="ABC transmembrane type-1" evidence="9">
    <location>
        <begin position="93"/>
        <end position="285"/>
    </location>
</feature>
<keyword evidence="4 7" id="KW-0812">Transmembrane</keyword>
<comment type="similarity">
    <text evidence="7">Belongs to the binding-protein-dependent transport system permease family.</text>
</comment>
<feature type="compositionally biased region" description="Basic and acidic residues" evidence="8">
    <location>
        <begin position="299"/>
        <end position="315"/>
    </location>
</feature>
<evidence type="ECO:0000256" key="3">
    <source>
        <dbReference type="ARBA" id="ARBA00022475"/>
    </source>
</evidence>
<dbReference type="Proteomes" id="UP000326912">
    <property type="component" value="Unassembled WGS sequence"/>
</dbReference>
<evidence type="ECO:0000259" key="9">
    <source>
        <dbReference type="PROSITE" id="PS50928"/>
    </source>
</evidence>
<dbReference type="InterPro" id="IPR000515">
    <property type="entry name" value="MetI-like"/>
</dbReference>
<dbReference type="AlphaFoldDB" id="A0A5J4L283"/>
<feature type="transmembrane region" description="Helical" evidence="7">
    <location>
        <begin position="212"/>
        <end position="233"/>
    </location>
</feature>
<evidence type="ECO:0000313" key="11">
    <source>
        <dbReference type="Proteomes" id="UP000326912"/>
    </source>
</evidence>
<evidence type="ECO:0000256" key="5">
    <source>
        <dbReference type="ARBA" id="ARBA00022989"/>
    </source>
</evidence>
<comment type="subcellular location">
    <subcellularLocation>
        <location evidence="1 7">Cell membrane</location>
        <topology evidence="1 7">Multi-pass membrane protein</topology>
    </subcellularLocation>
</comment>
<dbReference type="CDD" id="cd06261">
    <property type="entry name" value="TM_PBP2"/>
    <property type="match status" value="1"/>
</dbReference>
<gene>
    <name evidence="10" type="ORF">KDW_57180</name>
</gene>
<keyword evidence="5 7" id="KW-1133">Transmembrane helix</keyword>
<protein>
    <recommendedName>
        <fullName evidence="9">ABC transmembrane type-1 domain-containing protein</fullName>
    </recommendedName>
</protein>
<dbReference type="GO" id="GO:0071916">
    <property type="term" value="F:dipeptide transmembrane transporter activity"/>
    <property type="evidence" value="ECO:0007669"/>
    <property type="project" value="TreeGrafter"/>
</dbReference>
<keyword evidence="2 7" id="KW-0813">Transport</keyword>
<name>A0A5J4L283_9CHLR</name>
<feature type="transmembrane region" description="Helical" evidence="7">
    <location>
        <begin position="158"/>
        <end position="176"/>
    </location>
</feature>
<dbReference type="PROSITE" id="PS50928">
    <property type="entry name" value="ABC_TM1"/>
    <property type="match status" value="1"/>
</dbReference>
<dbReference type="PANTHER" id="PTHR43386">
    <property type="entry name" value="OLIGOPEPTIDE TRANSPORT SYSTEM PERMEASE PROTEIN APPC"/>
    <property type="match status" value="1"/>
</dbReference>
<dbReference type="GO" id="GO:0005886">
    <property type="term" value="C:plasma membrane"/>
    <property type="evidence" value="ECO:0007669"/>
    <property type="project" value="UniProtKB-SubCell"/>
</dbReference>
<sequence length="325" mass="35274">MQVSSETLQPQNFPTTFLRGGRNIFKWLTSNRKMAIGSGILAFFVLVAIFGPLLTHVSPDATSNDIFLPPSLSHWLGTTKSGEDVFSQLVYGARVSLLVGFLSALGSIILQVAMGLTAGYFGGWIDNILSFIINVFLVLPGIPLGLVIASFAPLKGSVVITLLLIFTSWSYGSRVLRAQTLSMRNREFVEAARSSGETTVRIIFAEILPNEIALVASSFIGTFVYTIAADVVFEFLGLGDVTKTNWGVMLYWAQAGQALLAGGWWWFIPPGLCVALVCAGLTLLNSGIDEVANPRLRTEPKTEKLARKKQAEIEKAPQTQEEVVA</sequence>
<reference evidence="10 11" key="1">
    <citation type="submission" date="2019-10" db="EMBL/GenBank/DDBJ databases">
        <title>Dictyobacter vulcani sp. nov., within the class Ktedonobacteria, isolated from soil of volcanic Mt. Zao.</title>
        <authorList>
            <person name="Zheng Y."/>
            <person name="Wang C.M."/>
            <person name="Sakai Y."/>
            <person name="Abe K."/>
            <person name="Yokota A."/>
            <person name="Yabe S."/>
        </authorList>
    </citation>
    <scope>NUCLEOTIDE SEQUENCE [LARGE SCALE GENOMIC DNA]</scope>
    <source>
        <strain evidence="10 11">W12</strain>
    </source>
</reference>
<evidence type="ECO:0000256" key="6">
    <source>
        <dbReference type="ARBA" id="ARBA00023136"/>
    </source>
</evidence>
<accession>A0A5J4L283</accession>
<dbReference type="InterPro" id="IPR050366">
    <property type="entry name" value="BP-dependent_transpt_permease"/>
</dbReference>
<dbReference type="SUPFAM" id="SSF161098">
    <property type="entry name" value="MetI-like"/>
    <property type="match status" value="1"/>
</dbReference>
<evidence type="ECO:0000256" key="2">
    <source>
        <dbReference type="ARBA" id="ARBA00022448"/>
    </source>
</evidence>
<evidence type="ECO:0000256" key="1">
    <source>
        <dbReference type="ARBA" id="ARBA00004651"/>
    </source>
</evidence>
<feature type="transmembrane region" description="Helical" evidence="7">
    <location>
        <begin position="34"/>
        <end position="54"/>
    </location>
</feature>
<dbReference type="Pfam" id="PF12911">
    <property type="entry name" value="OppC_N"/>
    <property type="match status" value="1"/>
</dbReference>
<evidence type="ECO:0000313" key="10">
    <source>
        <dbReference type="EMBL" id="GER91556.1"/>
    </source>
</evidence>
<dbReference type="PANTHER" id="PTHR43386:SF1">
    <property type="entry name" value="D,D-DIPEPTIDE TRANSPORT SYSTEM PERMEASE PROTEIN DDPC-RELATED"/>
    <property type="match status" value="1"/>
</dbReference>
<dbReference type="Pfam" id="PF00528">
    <property type="entry name" value="BPD_transp_1"/>
    <property type="match status" value="1"/>
</dbReference>
<evidence type="ECO:0000256" key="8">
    <source>
        <dbReference type="SAM" id="MobiDB-lite"/>
    </source>
</evidence>
<comment type="caution">
    <text evidence="10">The sequence shown here is derived from an EMBL/GenBank/DDBJ whole genome shotgun (WGS) entry which is preliminary data.</text>
</comment>
<evidence type="ECO:0000256" key="7">
    <source>
        <dbReference type="RuleBase" id="RU363032"/>
    </source>
</evidence>
<keyword evidence="6 7" id="KW-0472">Membrane</keyword>
<feature type="transmembrane region" description="Helical" evidence="7">
    <location>
        <begin position="97"/>
        <end position="121"/>
    </location>
</feature>